<accession>A0A6A7N2W7</accession>
<gene>
    <name evidence="4" type="ORF">GEV02_14500</name>
</gene>
<dbReference type="NCBIfam" id="NF035944">
    <property type="entry name" value="PEPxxWA-CTERM"/>
    <property type="match status" value="1"/>
</dbReference>
<dbReference type="EMBL" id="WHUG01000005">
    <property type="protein sequence ID" value="MQA39363.1"/>
    <property type="molecule type" value="Genomic_DNA"/>
</dbReference>
<feature type="chain" id="PRO_5025345880" evidence="1">
    <location>
        <begin position="24"/>
        <end position="202"/>
    </location>
</feature>
<feature type="signal peptide" evidence="1">
    <location>
        <begin position="1"/>
        <end position="23"/>
    </location>
</feature>
<dbReference type="InterPro" id="IPR013424">
    <property type="entry name" value="Ice-binding_C"/>
</dbReference>
<evidence type="ECO:0000259" key="3">
    <source>
        <dbReference type="Pfam" id="PF07589"/>
    </source>
</evidence>
<evidence type="ECO:0000259" key="2">
    <source>
        <dbReference type="Pfam" id="PF04862"/>
    </source>
</evidence>
<keyword evidence="1" id="KW-0732">Signal</keyword>
<dbReference type="InterPro" id="IPR006946">
    <property type="entry name" value="DGR2-like_dom"/>
</dbReference>
<sequence length="202" mass="20598">MKMSKLFLAAAVTALTASGAASATNLIQNGDFETVSGVNLNNYVRVGAGDGAIAFWSVGGNSVDVINNSYNSISGNSIDMLGTPGPGVLSQSFTAVAGTTYTLSFDLTHNPYSHGAGLDVFVGGNHYSFEGSTPVTNYTFNFTTTGGTQALVFSSVGGDGYSGAVLDNVSVTAAVPEPETYAMMLAGLGLVGVIARRRKAAK</sequence>
<dbReference type="Gene3D" id="2.60.120.260">
    <property type="entry name" value="Galactose-binding domain-like"/>
    <property type="match status" value="1"/>
</dbReference>
<dbReference type="InterPro" id="IPR008979">
    <property type="entry name" value="Galactose-bd-like_sf"/>
</dbReference>
<keyword evidence="5" id="KW-1185">Reference proteome</keyword>
<comment type="caution">
    <text evidence="4">The sequence shown here is derived from an EMBL/GenBank/DDBJ whole genome shotgun (WGS) entry which is preliminary data.</text>
</comment>
<evidence type="ECO:0000256" key="1">
    <source>
        <dbReference type="SAM" id="SignalP"/>
    </source>
</evidence>
<name>A0A6A7N2W7_9BURK</name>
<dbReference type="Pfam" id="PF04862">
    <property type="entry name" value="DUF642"/>
    <property type="match status" value="1"/>
</dbReference>
<dbReference type="SUPFAM" id="SSF49785">
    <property type="entry name" value="Galactose-binding domain-like"/>
    <property type="match status" value="1"/>
</dbReference>
<feature type="domain" description="Ice-binding protein C-terminal" evidence="3">
    <location>
        <begin position="174"/>
        <end position="198"/>
    </location>
</feature>
<feature type="domain" description="DUF642" evidence="2">
    <location>
        <begin position="25"/>
        <end position="171"/>
    </location>
</feature>
<evidence type="ECO:0000313" key="5">
    <source>
        <dbReference type="Proteomes" id="UP000440498"/>
    </source>
</evidence>
<protein>
    <submittedName>
        <fullName evidence="4">DUF642 domain-containing protein</fullName>
    </submittedName>
</protein>
<evidence type="ECO:0000313" key="4">
    <source>
        <dbReference type="EMBL" id="MQA39363.1"/>
    </source>
</evidence>
<dbReference type="NCBIfam" id="TIGR02595">
    <property type="entry name" value="PEP_CTERM"/>
    <property type="match status" value="1"/>
</dbReference>
<reference evidence="4 5" key="1">
    <citation type="submission" date="2019-10" db="EMBL/GenBank/DDBJ databases">
        <title>Two novel species isolated from a subtropical stream in China.</title>
        <authorList>
            <person name="Lu H."/>
        </authorList>
    </citation>
    <scope>NUCLEOTIDE SEQUENCE [LARGE SCALE GENOMIC DNA]</scope>
    <source>
        <strain evidence="4 5">FT29W</strain>
    </source>
</reference>
<dbReference type="Pfam" id="PF07589">
    <property type="entry name" value="PEP-CTERM"/>
    <property type="match status" value="1"/>
</dbReference>
<dbReference type="AlphaFoldDB" id="A0A6A7N2W7"/>
<organism evidence="4 5">
    <name type="scientific">Rugamonas aquatica</name>
    <dbReference type="NCBI Taxonomy" id="2743357"/>
    <lineage>
        <taxon>Bacteria</taxon>
        <taxon>Pseudomonadati</taxon>
        <taxon>Pseudomonadota</taxon>
        <taxon>Betaproteobacteria</taxon>
        <taxon>Burkholderiales</taxon>
        <taxon>Oxalobacteraceae</taxon>
        <taxon>Telluria group</taxon>
        <taxon>Rugamonas</taxon>
    </lineage>
</organism>
<proteinExistence type="predicted"/>
<dbReference type="RefSeq" id="WP_152838689.1">
    <property type="nucleotide sequence ID" value="NZ_WHUG01000005.1"/>
</dbReference>
<dbReference type="Proteomes" id="UP000440498">
    <property type="component" value="Unassembled WGS sequence"/>
</dbReference>